<dbReference type="GO" id="GO:0016020">
    <property type="term" value="C:membrane"/>
    <property type="evidence" value="ECO:0007669"/>
    <property type="project" value="UniProtKB-SubCell"/>
</dbReference>
<protein>
    <recommendedName>
        <fullName evidence="8">G-protein coupled receptors family 1 profile domain-containing protein</fullName>
    </recommendedName>
</protein>
<dbReference type="PANTHER" id="PTHR46561">
    <property type="entry name" value="SERPENTINE RECEPTOR, CLASS AB (CLASS A-LIKE)-RELATED"/>
    <property type="match status" value="1"/>
</dbReference>
<evidence type="ECO:0000313" key="6">
    <source>
        <dbReference type="EMBL" id="KAL3091686.1"/>
    </source>
</evidence>
<feature type="transmembrane region" description="Helical" evidence="5">
    <location>
        <begin position="204"/>
        <end position="224"/>
    </location>
</feature>
<feature type="transmembrane region" description="Helical" evidence="5">
    <location>
        <begin position="68"/>
        <end position="92"/>
    </location>
</feature>
<dbReference type="PANTHER" id="PTHR46561:SF11">
    <property type="entry name" value="SERPENTINE RECEPTOR CLASS ALPHA_BETA-14"/>
    <property type="match status" value="1"/>
</dbReference>
<accession>A0ABD2JM43</accession>
<dbReference type="EMBL" id="JBICBT010000941">
    <property type="protein sequence ID" value="KAL3091686.1"/>
    <property type="molecule type" value="Genomic_DNA"/>
</dbReference>
<dbReference type="Pfam" id="PF10292">
    <property type="entry name" value="7TM_GPCR_Srab"/>
    <property type="match status" value="1"/>
</dbReference>
<proteinExistence type="predicted"/>
<dbReference type="InterPro" id="IPR019408">
    <property type="entry name" value="7TM_GPCR_serpentine_rcpt_Srab"/>
</dbReference>
<organism evidence="6 7">
    <name type="scientific">Heterodera trifolii</name>
    <dbReference type="NCBI Taxonomy" id="157864"/>
    <lineage>
        <taxon>Eukaryota</taxon>
        <taxon>Metazoa</taxon>
        <taxon>Ecdysozoa</taxon>
        <taxon>Nematoda</taxon>
        <taxon>Chromadorea</taxon>
        <taxon>Rhabditida</taxon>
        <taxon>Tylenchina</taxon>
        <taxon>Tylenchomorpha</taxon>
        <taxon>Tylenchoidea</taxon>
        <taxon>Heteroderidae</taxon>
        <taxon>Heteroderinae</taxon>
        <taxon>Heterodera</taxon>
    </lineage>
</organism>
<reference evidence="6 7" key="1">
    <citation type="submission" date="2024-10" db="EMBL/GenBank/DDBJ databases">
        <authorList>
            <person name="Kim D."/>
        </authorList>
    </citation>
    <scope>NUCLEOTIDE SEQUENCE [LARGE SCALE GENOMIC DNA]</scope>
    <source>
        <strain evidence="6">BH-2024</strain>
    </source>
</reference>
<feature type="transmembrane region" description="Helical" evidence="5">
    <location>
        <begin position="37"/>
        <end position="56"/>
    </location>
</feature>
<evidence type="ECO:0008006" key="8">
    <source>
        <dbReference type="Google" id="ProtNLM"/>
    </source>
</evidence>
<keyword evidence="2 5" id="KW-0812">Transmembrane</keyword>
<comment type="subcellular location">
    <subcellularLocation>
        <location evidence="1">Membrane</location>
        <topology evidence="1">Multi-pass membrane protein</topology>
    </subcellularLocation>
</comment>
<dbReference type="InterPro" id="IPR053286">
    <property type="entry name" value="Nematode_rcpt-like_srab"/>
</dbReference>
<evidence type="ECO:0000313" key="7">
    <source>
        <dbReference type="Proteomes" id="UP001620626"/>
    </source>
</evidence>
<dbReference type="AlphaFoldDB" id="A0ABD2JM43"/>
<keyword evidence="7" id="KW-1185">Reference proteome</keyword>
<feature type="transmembrane region" description="Helical" evidence="5">
    <location>
        <begin position="155"/>
        <end position="176"/>
    </location>
</feature>
<name>A0ABD2JM43_9BILA</name>
<keyword evidence="3 5" id="KW-1133">Transmembrane helix</keyword>
<dbReference type="Proteomes" id="UP001620626">
    <property type="component" value="Unassembled WGS sequence"/>
</dbReference>
<evidence type="ECO:0000256" key="2">
    <source>
        <dbReference type="ARBA" id="ARBA00022692"/>
    </source>
</evidence>
<evidence type="ECO:0000256" key="1">
    <source>
        <dbReference type="ARBA" id="ARBA00004141"/>
    </source>
</evidence>
<feature type="transmembrane region" description="Helical" evidence="5">
    <location>
        <begin position="258"/>
        <end position="280"/>
    </location>
</feature>
<keyword evidence="4 5" id="KW-0472">Membrane</keyword>
<gene>
    <name evidence="6" type="ORF">niasHT_024268</name>
</gene>
<evidence type="ECO:0000256" key="3">
    <source>
        <dbReference type="ARBA" id="ARBA00022989"/>
    </source>
</evidence>
<comment type="caution">
    <text evidence="6">The sequence shown here is derived from an EMBL/GenBank/DDBJ whole genome shotgun (WGS) entry which is preliminary data.</text>
</comment>
<evidence type="ECO:0000256" key="4">
    <source>
        <dbReference type="ARBA" id="ARBA00023136"/>
    </source>
</evidence>
<sequence length="340" mass="39169">MHFAPGDDLSQENGTELDDCAAAEASVINVQYNIVRAVQTVTGLLITVLLLRIFWYCKNHPVKLHANLVIILISVFLLYALFVWSIVVAAAWNFYLALTYSDPCDCLSPVWLVYAVRMPFYLYIAGSPMLHFAIMIERVRATVFVHNYERAGTKFAVGILALVATLLVAFCVYVYFSTIIDPTFEKPMVYFTLTGRYNATELLYAHYFFLLLVICISIADYFLIRMNRRLKRAFSNKVQDYSLSRNYQTNENILTMRIIFPLDFSYTIFFSIFNILSGYIRIKREQFGILVYIRTYETITLTQKQKLSNNGASSGRTRRFVLPNFAFAMAQIAKAKWHSV</sequence>
<feature type="transmembrane region" description="Helical" evidence="5">
    <location>
        <begin position="112"/>
        <end position="134"/>
    </location>
</feature>
<evidence type="ECO:0000256" key="5">
    <source>
        <dbReference type="SAM" id="Phobius"/>
    </source>
</evidence>